<proteinExistence type="predicted"/>
<dbReference type="InterPro" id="IPR057767">
    <property type="entry name" value="UGSC-like_dom"/>
</dbReference>
<sequence length="96" mass="10497">MELHEILDPTGAGEQGQDTALAPRTRTLRGATLGLLDNGKPNGAALLEEFARQLRERHGVGEVLMFTKPYFGTPVEPTQTQRIFQECDFAITAIGD</sequence>
<organism evidence="3 4">
    <name type="scientific">Modestobacter roseus</name>
    <dbReference type="NCBI Taxonomy" id="1181884"/>
    <lineage>
        <taxon>Bacteria</taxon>
        <taxon>Bacillati</taxon>
        <taxon>Actinomycetota</taxon>
        <taxon>Actinomycetes</taxon>
        <taxon>Geodermatophilales</taxon>
        <taxon>Geodermatophilaceae</taxon>
        <taxon>Modestobacter</taxon>
    </lineage>
</organism>
<evidence type="ECO:0000313" key="4">
    <source>
        <dbReference type="Proteomes" id="UP000321490"/>
    </source>
</evidence>
<dbReference type="AlphaFoldDB" id="A0A562IVA4"/>
<keyword evidence="4" id="KW-1185">Reference proteome</keyword>
<reference evidence="3 4" key="1">
    <citation type="submission" date="2019-07" db="EMBL/GenBank/DDBJ databases">
        <title>R&amp;d 2014.</title>
        <authorList>
            <person name="Klenk H.-P."/>
        </authorList>
    </citation>
    <scope>NUCLEOTIDE SEQUENCE [LARGE SCALE GENOMIC DNA]</scope>
    <source>
        <strain evidence="3 4">DSM 45764</strain>
    </source>
</reference>
<feature type="domain" description="UGSC-like" evidence="2">
    <location>
        <begin position="5"/>
        <end position="96"/>
    </location>
</feature>
<evidence type="ECO:0000256" key="1">
    <source>
        <dbReference type="SAM" id="MobiDB-lite"/>
    </source>
</evidence>
<evidence type="ECO:0000313" key="3">
    <source>
        <dbReference type="EMBL" id="TWH74703.1"/>
    </source>
</evidence>
<protein>
    <recommendedName>
        <fullName evidence="2">UGSC-like domain-containing protein</fullName>
    </recommendedName>
</protein>
<gene>
    <name evidence="3" type="ORF">JD78_03248</name>
</gene>
<accession>A0A562IVA4</accession>
<comment type="caution">
    <text evidence="3">The sequence shown here is derived from an EMBL/GenBank/DDBJ whole genome shotgun (WGS) entry which is preliminary data.</text>
</comment>
<dbReference type="Proteomes" id="UP000321490">
    <property type="component" value="Unassembled WGS sequence"/>
</dbReference>
<evidence type="ECO:0000259" key="2">
    <source>
        <dbReference type="Pfam" id="PF24696"/>
    </source>
</evidence>
<name>A0A562IVA4_9ACTN</name>
<feature type="region of interest" description="Disordered" evidence="1">
    <location>
        <begin position="1"/>
        <end position="23"/>
    </location>
</feature>
<dbReference type="EMBL" id="VLKF01000001">
    <property type="protein sequence ID" value="TWH74703.1"/>
    <property type="molecule type" value="Genomic_DNA"/>
</dbReference>
<dbReference type="OrthoDB" id="7725610at2"/>
<dbReference type="Pfam" id="PF24696">
    <property type="entry name" value="UGSC"/>
    <property type="match status" value="1"/>
</dbReference>